<sequence length="89" mass="9107">MKGLVLSLPFAAALTVPAAAQTQDDLDRFLAIVAQNGCVITAENGAVIQQQSGMTDQQLEQLMLAIARANGLAQGADNTLRVVAGPCAG</sequence>
<comment type="caution">
    <text evidence="2">The sequence shown here is derived from an EMBL/GenBank/DDBJ whole genome shotgun (WGS) entry which is preliminary data.</text>
</comment>
<evidence type="ECO:0000256" key="1">
    <source>
        <dbReference type="SAM" id="SignalP"/>
    </source>
</evidence>
<dbReference type="Proteomes" id="UP000035100">
    <property type="component" value="Unassembled WGS sequence"/>
</dbReference>
<evidence type="ECO:0008006" key="4">
    <source>
        <dbReference type="Google" id="ProtNLM"/>
    </source>
</evidence>
<dbReference type="STRING" id="1123501.Wenmar_01459"/>
<organism evidence="2 3">
    <name type="scientific">Wenxinia marina DSM 24838</name>
    <dbReference type="NCBI Taxonomy" id="1123501"/>
    <lineage>
        <taxon>Bacteria</taxon>
        <taxon>Pseudomonadati</taxon>
        <taxon>Pseudomonadota</taxon>
        <taxon>Alphaproteobacteria</taxon>
        <taxon>Rhodobacterales</taxon>
        <taxon>Roseobacteraceae</taxon>
        <taxon>Wenxinia</taxon>
    </lineage>
</organism>
<feature type="chain" id="PRO_5002218905" description="BON domain-containing protein" evidence="1">
    <location>
        <begin position="21"/>
        <end position="89"/>
    </location>
</feature>
<dbReference type="RefSeq" id="WP_018301178.1">
    <property type="nucleotide sequence ID" value="NZ_KB902276.1"/>
</dbReference>
<name>A0A0D0Q5Y4_9RHOB</name>
<proteinExistence type="predicted"/>
<reference evidence="2 3" key="1">
    <citation type="submission" date="2013-01" db="EMBL/GenBank/DDBJ databases">
        <authorList>
            <person name="Fiebig A."/>
            <person name="Goeker M."/>
            <person name="Klenk H.-P.P."/>
        </authorList>
    </citation>
    <scope>NUCLEOTIDE SEQUENCE [LARGE SCALE GENOMIC DNA]</scope>
    <source>
        <strain evidence="2 3">DSM 24838</strain>
    </source>
</reference>
<evidence type="ECO:0000313" key="3">
    <source>
        <dbReference type="Proteomes" id="UP000035100"/>
    </source>
</evidence>
<accession>A0A0D0Q5Y4</accession>
<evidence type="ECO:0000313" key="2">
    <source>
        <dbReference type="EMBL" id="KIQ69889.1"/>
    </source>
</evidence>
<dbReference type="EMBL" id="AONG01000008">
    <property type="protein sequence ID" value="KIQ69889.1"/>
    <property type="molecule type" value="Genomic_DNA"/>
</dbReference>
<feature type="signal peptide" evidence="1">
    <location>
        <begin position="1"/>
        <end position="20"/>
    </location>
</feature>
<dbReference type="AlphaFoldDB" id="A0A0D0Q5Y4"/>
<protein>
    <recommendedName>
        <fullName evidence="4">BON domain-containing protein</fullName>
    </recommendedName>
</protein>
<gene>
    <name evidence="2" type="ORF">Wenmar_01459</name>
</gene>
<keyword evidence="3" id="KW-1185">Reference proteome</keyword>
<keyword evidence="1" id="KW-0732">Signal</keyword>